<feature type="chain" id="PRO_5042253917" evidence="1">
    <location>
        <begin position="20"/>
        <end position="208"/>
    </location>
</feature>
<dbReference type="PANTHER" id="PTHR44444">
    <property type="entry name" value="PROTEIN SEL-1 HOMOLOG 3"/>
    <property type="match status" value="1"/>
</dbReference>
<keyword evidence="1" id="KW-0732">Signal</keyword>
<dbReference type="Proteomes" id="UP001279410">
    <property type="component" value="Unassembled WGS sequence"/>
</dbReference>
<dbReference type="InterPro" id="IPR042756">
    <property type="entry name" value="Sel-1L3"/>
</dbReference>
<dbReference type="AlphaFoldDB" id="A0AAD3REG7"/>
<proteinExistence type="predicted"/>
<feature type="signal peptide" evidence="1">
    <location>
        <begin position="1"/>
        <end position="19"/>
    </location>
</feature>
<evidence type="ECO:0000256" key="1">
    <source>
        <dbReference type="SAM" id="SignalP"/>
    </source>
</evidence>
<gene>
    <name evidence="2" type="ORF">AKAME5_001695300</name>
</gene>
<comment type="caution">
    <text evidence="2">The sequence shown here is derived from an EMBL/GenBank/DDBJ whole genome shotgun (WGS) entry which is preliminary data.</text>
</comment>
<reference evidence="2" key="1">
    <citation type="submission" date="2022-08" db="EMBL/GenBank/DDBJ databases">
        <title>Genome sequencing of akame (Lates japonicus).</title>
        <authorList>
            <person name="Hashiguchi Y."/>
            <person name="Takahashi H."/>
        </authorList>
    </citation>
    <scope>NUCLEOTIDE SEQUENCE</scope>
    <source>
        <strain evidence="2">Kochi</strain>
    </source>
</reference>
<name>A0AAD3REG7_LATJO</name>
<organism evidence="2 3">
    <name type="scientific">Lates japonicus</name>
    <name type="common">Japanese lates</name>
    <dbReference type="NCBI Taxonomy" id="270547"/>
    <lineage>
        <taxon>Eukaryota</taxon>
        <taxon>Metazoa</taxon>
        <taxon>Chordata</taxon>
        <taxon>Craniata</taxon>
        <taxon>Vertebrata</taxon>
        <taxon>Euteleostomi</taxon>
        <taxon>Actinopterygii</taxon>
        <taxon>Neopterygii</taxon>
        <taxon>Teleostei</taxon>
        <taxon>Neoteleostei</taxon>
        <taxon>Acanthomorphata</taxon>
        <taxon>Carangaria</taxon>
        <taxon>Carangaria incertae sedis</taxon>
        <taxon>Centropomidae</taxon>
        <taxon>Lates</taxon>
    </lineage>
</organism>
<sequence>MNKLRAIIFGYVLTAAIMGECVLQAISSKSGESQPDNFIGFDSAPDKVVDGSVVRVRYQCPGPCQLAVEVVVSTLRKTDLVVFRRKWISSTPRAYRIHQITRSRISQCPHESDIIDVLKFPLASTGEHFGVVRRFQPFIDGALEGIRLHAVTQPSVTLSVWIYLLKWCQKKHCGIIHHVDRKTKYDSVLMQLTDIGGSQQLVGTPDTS</sequence>
<dbReference type="EMBL" id="BRZM01000079">
    <property type="protein sequence ID" value="GLD65491.1"/>
    <property type="molecule type" value="Genomic_DNA"/>
</dbReference>
<evidence type="ECO:0000313" key="2">
    <source>
        <dbReference type="EMBL" id="GLD65491.1"/>
    </source>
</evidence>
<dbReference type="PANTHER" id="PTHR44444:SF1">
    <property type="entry name" value="PROTEIN SEL-1 HOMOLOG 3"/>
    <property type="match status" value="1"/>
</dbReference>
<keyword evidence="3" id="KW-1185">Reference proteome</keyword>
<evidence type="ECO:0000313" key="3">
    <source>
        <dbReference type="Proteomes" id="UP001279410"/>
    </source>
</evidence>
<accession>A0AAD3REG7</accession>
<protein>
    <submittedName>
        <fullName evidence="2">Protein sel-1 homolog 3-like protein</fullName>
    </submittedName>
</protein>